<accession>A0ABR3YJ59</accession>
<feature type="compositionally biased region" description="Polar residues" evidence="1">
    <location>
        <begin position="208"/>
        <end position="218"/>
    </location>
</feature>
<protein>
    <submittedName>
        <fullName evidence="2">Uncharacterized protein</fullName>
    </submittedName>
</protein>
<sequence>MARPKWSEDIDIVCYDEERLERLAYGSGPGAEVRGYPAKGGLYVLQKASSVEVEFLGFDRFDTEASSDADTEEALCDNMRRLGAVWWKTQYDYVMSRIGARWPKVPQLYILVGWPAGGGIWVFNATEPYGKGAGIIHNAYSMEERCKRLQRVIFYKIVCHLHDKLELAFGQDIESGDIDKHAAKMTLASTQPQPQQQPPLQAAPSISGPDSSLPNVCSTHDGFPQKADITHRETENPSPRRPAVPAFARGFQEPAALPSSMETV</sequence>
<dbReference type="EMBL" id="JAWCUI010000108">
    <property type="protein sequence ID" value="KAL1887816.1"/>
    <property type="molecule type" value="Genomic_DNA"/>
</dbReference>
<feature type="compositionally biased region" description="Low complexity" evidence="1">
    <location>
        <begin position="186"/>
        <end position="205"/>
    </location>
</feature>
<evidence type="ECO:0000256" key="1">
    <source>
        <dbReference type="SAM" id="MobiDB-lite"/>
    </source>
</evidence>
<organism evidence="2 3">
    <name type="scientific">Sporothrix stenoceras</name>
    <dbReference type="NCBI Taxonomy" id="5173"/>
    <lineage>
        <taxon>Eukaryota</taxon>
        <taxon>Fungi</taxon>
        <taxon>Dikarya</taxon>
        <taxon>Ascomycota</taxon>
        <taxon>Pezizomycotina</taxon>
        <taxon>Sordariomycetes</taxon>
        <taxon>Sordariomycetidae</taxon>
        <taxon>Ophiostomatales</taxon>
        <taxon>Ophiostomataceae</taxon>
        <taxon>Sporothrix</taxon>
    </lineage>
</organism>
<evidence type="ECO:0000313" key="2">
    <source>
        <dbReference type="EMBL" id="KAL1887816.1"/>
    </source>
</evidence>
<gene>
    <name evidence="2" type="ORF">Sste5346_009991</name>
</gene>
<name>A0ABR3YJ59_9PEZI</name>
<comment type="caution">
    <text evidence="2">The sequence shown here is derived from an EMBL/GenBank/DDBJ whole genome shotgun (WGS) entry which is preliminary data.</text>
</comment>
<dbReference type="Proteomes" id="UP001583186">
    <property type="component" value="Unassembled WGS sequence"/>
</dbReference>
<evidence type="ECO:0000313" key="3">
    <source>
        <dbReference type="Proteomes" id="UP001583186"/>
    </source>
</evidence>
<feature type="region of interest" description="Disordered" evidence="1">
    <location>
        <begin position="186"/>
        <end position="264"/>
    </location>
</feature>
<proteinExistence type="predicted"/>
<keyword evidence="3" id="KW-1185">Reference proteome</keyword>
<reference evidence="2 3" key="1">
    <citation type="journal article" date="2024" name="IMA Fungus">
        <title>IMA Genome - F19 : A genome assembly and annotation guide to empower mycologists, including annotated draft genome sequences of Ceratocystis pirilliformis, Diaporthe australafricana, Fusarium ophioides, Paecilomyces lecythidis, and Sporothrix stenoceras.</title>
        <authorList>
            <person name="Aylward J."/>
            <person name="Wilson A.M."/>
            <person name="Visagie C.M."/>
            <person name="Spraker J."/>
            <person name="Barnes I."/>
            <person name="Buitendag C."/>
            <person name="Ceriani C."/>
            <person name="Del Mar Angel L."/>
            <person name="du Plessis D."/>
            <person name="Fuchs T."/>
            <person name="Gasser K."/>
            <person name="Kramer D."/>
            <person name="Li W."/>
            <person name="Munsamy K."/>
            <person name="Piso A."/>
            <person name="Price J.L."/>
            <person name="Sonnekus B."/>
            <person name="Thomas C."/>
            <person name="van der Nest A."/>
            <person name="van Dijk A."/>
            <person name="van Heerden A."/>
            <person name="van Vuuren N."/>
            <person name="Yilmaz N."/>
            <person name="Duong T.A."/>
            <person name="van der Merwe N.A."/>
            <person name="Wingfield M.J."/>
            <person name="Wingfield B.D."/>
        </authorList>
    </citation>
    <scope>NUCLEOTIDE SEQUENCE [LARGE SCALE GENOMIC DNA]</scope>
    <source>
        <strain evidence="2 3">CMW 5346</strain>
    </source>
</reference>